<accession>A0A0M7BCC9</accession>
<evidence type="ECO:0000256" key="1">
    <source>
        <dbReference type="ARBA" id="ARBA00004829"/>
    </source>
</evidence>
<name>A0A0M7BCC9_9RHOB</name>
<dbReference type="InterPro" id="IPR014105">
    <property type="entry name" value="Carotenoid/retinoid_OxRdtase"/>
</dbReference>
<evidence type="ECO:0000256" key="3">
    <source>
        <dbReference type="ARBA" id="ARBA00022746"/>
    </source>
</evidence>
<reference evidence="7 8" key="1">
    <citation type="submission" date="2015-09" db="EMBL/GenBank/DDBJ databases">
        <authorList>
            <person name="Jackson K.R."/>
            <person name="Lunt B.L."/>
            <person name="Fisher J.N.B."/>
            <person name="Gardner A.V."/>
            <person name="Bailey M.E."/>
            <person name="Deus L.M."/>
            <person name="Earl A.S."/>
            <person name="Gibby P.D."/>
            <person name="Hartmann K.A."/>
            <person name="Liu J.E."/>
            <person name="Manci A.M."/>
            <person name="Nielsen D.A."/>
            <person name="Solomon M.B."/>
            <person name="Breakwell D.P."/>
            <person name="Burnett S.H."/>
            <person name="Grose J.H."/>
        </authorList>
    </citation>
    <scope>NUCLEOTIDE SEQUENCE [LARGE SCALE GENOMIC DNA]</scope>
    <source>
        <strain evidence="7 8">CECT 7799</strain>
    </source>
</reference>
<dbReference type="EC" id="1.3.99.26" evidence="7"/>
<organism evidence="7 8">
    <name type="scientific">Jannaschia seosinensis</name>
    <dbReference type="NCBI Taxonomy" id="313367"/>
    <lineage>
        <taxon>Bacteria</taxon>
        <taxon>Pseudomonadati</taxon>
        <taxon>Pseudomonadota</taxon>
        <taxon>Alphaproteobacteria</taxon>
        <taxon>Rhodobacterales</taxon>
        <taxon>Roseobacteraceae</taxon>
        <taxon>Jannaschia</taxon>
    </lineage>
</organism>
<dbReference type="PANTHER" id="PTHR43734:SF1">
    <property type="entry name" value="PHYTOENE DESATURASE"/>
    <property type="match status" value="1"/>
</dbReference>
<dbReference type="RefSeq" id="WP_055664501.1">
    <property type="nucleotide sequence ID" value="NZ_CYPR01000207.1"/>
</dbReference>
<dbReference type="PRINTS" id="PR00419">
    <property type="entry name" value="ADXRDTASE"/>
</dbReference>
<evidence type="ECO:0000313" key="7">
    <source>
        <dbReference type="EMBL" id="CUH40457.1"/>
    </source>
</evidence>
<comment type="similarity">
    <text evidence="2 5">Belongs to the carotenoid/retinoid oxidoreductase family.</text>
</comment>
<keyword evidence="8" id="KW-1185">Reference proteome</keyword>
<keyword evidence="4 5" id="KW-0560">Oxidoreductase</keyword>
<dbReference type="SUPFAM" id="SSF51905">
    <property type="entry name" value="FAD/NAD(P)-binding domain"/>
    <property type="match status" value="1"/>
</dbReference>
<dbReference type="Pfam" id="PF01593">
    <property type="entry name" value="Amino_oxidase"/>
    <property type="match status" value="1"/>
</dbReference>
<dbReference type="GO" id="GO:0016117">
    <property type="term" value="P:carotenoid biosynthetic process"/>
    <property type="evidence" value="ECO:0007669"/>
    <property type="project" value="UniProtKB-KW"/>
</dbReference>
<proteinExistence type="inferred from homology"/>
<sequence length="516" mass="57597">MNAITGGTARHAVVIGAGPGGLATAMLLRASGARVTVLEQSDRVGGRTAGFTQDGFTFDYGPTFYLYPQVLRDIFATCGYDLDAEVDLKRLDPMYRLQFDDGNTFDATADVERLKAEVARISPEDVPKVEHYLNENLAKFDRFVPILQRPFLGLSDLMRTDMLRALPKLRPWSTVDADLKRWFKHPDLRLAFSFQSKYLGMSPFKCPSLFTILAHVEYGYGVFHPIGGCNAIPRAMARVATEMGVDIRLSEPAEEIVFEGRKARAVRTPRETLAADAVVVNGDFSSTVPKLIPNRLRRRWTDARIDRKKFSCSTFMLYLGIEGRYDDMQHHTIFLSDDYLENIREIDAGLAPEKPTIYVQNASVTDPTLAPEGHSTLYVLVPTGNLEGGVDWETLAPIYREKVLDRLSRLSGHDIRPRIRTERMITPADWKAQMGIFRGATFNLAHNLGQMLHFRPRNRFEDVDGVYLTGGGTHPGSGLPTIFESARIASRLAANDIGLEYPETGATPATYKEAAE</sequence>
<dbReference type="PANTHER" id="PTHR43734">
    <property type="entry name" value="PHYTOENE DESATURASE"/>
    <property type="match status" value="1"/>
</dbReference>
<dbReference type="PROSITE" id="PS00982">
    <property type="entry name" value="PHYTOENE_DH"/>
    <property type="match status" value="1"/>
</dbReference>
<protein>
    <submittedName>
        <fullName evidence="7">All-trans-zeta-carotene desaturase</fullName>
        <ecNumber evidence="7">1.3.99.26</ecNumber>
    </submittedName>
</protein>
<dbReference type="AlphaFoldDB" id="A0A0M7BCC9"/>
<evidence type="ECO:0000256" key="5">
    <source>
        <dbReference type="RuleBase" id="RU362075"/>
    </source>
</evidence>
<dbReference type="STRING" id="313367.JSE7799_03189"/>
<dbReference type="InterPro" id="IPR002937">
    <property type="entry name" value="Amino_oxidase"/>
</dbReference>
<evidence type="ECO:0000259" key="6">
    <source>
        <dbReference type="Pfam" id="PF01593"/>
    </source>
</evidence>
<evidence type="ECO:0000313" key="8">
    <source>
        <dbReference type="Proteomes" id="UP000049455"/>
    </source>
</evidence>
<dbReference type="OrthoDB" id="9774675at2"/>
<feature type="domain" description="Amine oxidase" evidence="6">
    <location>
        <begin position="20"/>
        <end position="491"/>
    </location>
</feature>
<dbReference type="InterPro" id="IPR008150">
    <property type="entry name" value="Phytoene_DH_bac_CS"/>
</dbReference>
<comment type="pathway">
    <text evidence="1 5">Carotenoid biosynthesis.</text>
</comment>
<dbReference type="Gene3D" id="3.50.50.60">
    <property type="entry name" value="FAD/NAD(P)-binding domain"/>
    <property type="match status" value="2"/>
</dbReference>
<dbReference type="GO" id="GO:0016627">
    <property type="term" value="F:oxidoreductase activity, acting on the CH-CH group of donors"/>
    <property type="evidence" value="ECO:0007669"/>
    <property type="project" value="UniProtKB-ARBA"/>
</dbReference>
<evidence type="ECO:0000256" key="4">
    <source>
        <dbReference type="ARBA" id="ARBA00023002"/>
    </source>
</evidence>
<dbReference type="EMBL" id="CYPR01000207">
    <property type="protein sequence ID" value="CUH40457.1"/>
    <property type="molecule type" value="Genomic_DNA"/>
</dbReference>
<evidence type="ECO:0000256" key="2">
    <source>
        <dbReference type="ARBA" id="ARBA00006046"/>
    </source>
</evidence>
<gene>
    <name evidence="7" type="primary">carC</name>
    <name evidence="7" type="ORF">JSE7799_03189</name>
</gene>
<keyword evidence="3 5" id="KW-0125">Carotenoid biosynthesis</keyword>
<dbReference type="NCBIfam" id="TIGR02734">
    <property type="entry name" value="crtI_fam"/>
    <property type="match status" value="1"/>
</dbReference>
<dbReference type="InterPro" id="IPR036188">
    <property type="entry name" value="FAD/NAD-bd_sf"/>
</dbReference>
<dbReference type="Proteomes" id="UP000049455">
    <property type="component" value="Unassembled WGS sequence"/>
</dbReference>